<dbReference type="Proteomes" id="UP000799438">
    <property type="component" value="Unassembled WGS sequence"/>
</dbReference>
<accession>A0A6A6B586</accession>
<dbReference type="EMBL" id="ML995499">
    <property type="protein sequence ID" value="KAF2137911.1"/>
    <property type="molecule type" value="Genomic_DNA"/>
</dbReference>
<dbReference type="RefSeq" id="XP_033393626.1">
    <property type="nucleotide sequence ID" value="XM_033543509.1"/>
</dbReference>
<reference evidence="1" key="1">
    <citation type="journal article" date="2020" name="Stud. Mycol.">
        <title>101 Dothideomycetes genomes: a test case for predicting lifestyles and emergence of pathogens.</title>
        <authorList>
            <person name="Haridas S."/>
            <person name="Albert R."/>
            <person name="Binder M."/>
            <person name="Bloem J."/>
            <person name="Labutti K."/>
            <person name="Salamov A."/>
            <person name="Andreopoulos B."/>
            <person name="Baker S."/>
            <person name="Barry K."/>
            <person name="Bills G."/>
            <person name="Bluhm B."/>
            <person name="Cannon C."/>
            <person name="Castanera R."/>
            <person name="Culley D."/>
            <person name="Daum C."/>
            <person name="Ezra D."/>
            <person name="Gonzalez J."/>
            <person name="Henrissat B."/>
            <person name="Kuo A."/>
            <person name="Liang C."/>
            <person name="Lipzen A."/>
            <person name="Lutzoni F."/>
            <person name="Magnuson J."/>
            <person name="Mondo S."/>
            <person name="Nolan M."/>
            <person name="Ohm R."/>
            <person name="Pangilinan J."/>
            <person name="Park H.-J."/>
            <person name="Ramirez L."/>
            <person name="Alfaro M."/>
            <person name="Sun H."/>
            <person name="Tritt A."/>
            <person name="Yoshinaga Y."/>
            <person name="Zwiers L.-H."/>
            <person name="Turgeon B."/>
            <person name="Goodwin S."/>
            <person name="Spatafora J."/>
            <person name="Crous P."/>
            <person name="Grigoriev I."/>
        </authorList>
    </citation>
    <scope>NUCLEOTIDE SEQUENCE</scope>
    <source>
        <strain evidence="1">CBS 121167</strain>
    </source>
</reference>
<sequence length="300" mass="34357">MNTILEGTANFSEWHNELKAYLEARGLWERVSCAGPARKGWKASKDAEPRRILLSSVDAELVPTELKTTKALHIYQYLCECYGEDEPVQQSINAGYLARLWFDSENETLEAFLRRYTYAIIACERSNYHIEDAHQVNTLLGHIELAYPDTVAAIREEMRGGDMPTLEDIFPELIVESREEEGYYDTTPANHTTNEKEGKTPHPCRCCFIPSHSDENCFPLHPEQCPMPGFEPNQRLAKRYYRLYGEQDVMQEGWEETLAIRSKEAHDAGLEEEAEAMEQSEPGALLLGWKEDLVDFTKDA</sequence>
<keyword evidence="2" id="KW-1185">Reference proteome</keyword>
<proteinExistence type="predicted"/>
<dbReference type="GeneID" id="54301006"/>
<protein>
    <recommendedName>
        <fullName evidence="3">DUF4219 domain-containing protein</fullName>
    </recommendedName>
</protein>
<evidence type="ECO:0000313" key="1">
    <source>
        <dbReference type="EMBL" id="KAF2137911.1"/>
    </source>
</evidence>
<name>A0A6A6B586_9PEZI</name>
<organism evidence="1 2">
    <name type="scientific">Aplosporella prunicola CBS 121167</name>
    <dbReference type="NCBI Taxonomy" id="1176127"/>
    <lineage>
        <taxon>Eukaryota</taxon>
        <taxon>Fungi</taxon>
        <taxon>Dikarya</taxon>
        <taxon>Ascomycota</taxon>
        <taxon>Pezizomycotina</taxon>
        <taxon>Dothideomycetes</taxon>
        <taxon>Dothideomycetes incertae sedis</taxon>
        <taxon>Botryosphaeriales</taxon>
        <taxon>Aplosporellaceae</taxon>
        <taxon>Aplosporella</taxon>
    </lineage>
</organism>
<dbReference type="AlphaFoldDB" id="A0A6A6B586"/>
<evidence type="ECO:0000313" key="2">
    <source>
        <dbReference type="Proteomes" id="UP000799438"/>
    </source>
</evidence>
<dbReference type="Pfam" id="PF14223">
    <property type="entry name" value="Retrotran_gag_2"/>
    <property type="match status" value="1"/>
</dbReference>
<evidence type="ECO:0008006" key="3">
    <source>
        <dbReference type="Google" id="ProtNLM"/>
    </source>
</evidence>
<gene>
    <name evidence="1" type="ORF">K452DRAFT_312041</name>
</gene>